<evidence type="ECO:0000256" key="8">
    <source>
        <dbReference type="ARBA" id="ARBA00022840"/>
    </source>
</evidence>
<evidence type="ECO:0000256" key="6">
    <source>
        <dbReference type="ARBA" id="ARBA00022806"/>
    </source>
</evidence>
<dbReference type="GO" id="GO:0016887">
    <property type="term" value="F:ATP hydrolysis activity"/>
    <property type="evidence" value="ECO:0007669"/>
    <property type="project" value="RHEA"/>
</dbReference>
<dbReference type="GO" id="GO:0006310">
    <property type="term" value="P:DNA recombination"/>
    <property type="evidence" value="ECO:0007669"/>
    <property type="project" value="InterPro"/>
</dbReference>
<dbReference type="PROSITE" id="PS51194">
    <property type="entry name" value="HELICASE_CTER"/>
    <property type="match status" value="1"/>
</dbReference>
<dbReference type="Pfam" id="PF18074">
    <property type="entry name" value="PriA_C"/>
    <property type="match status" value="1"/>
</dbReference>
<dbReference type="InterPro" id="IPR042115">
    <property type="entry name" value="PriA_3primeBD_sf"/>
</dbReference>
<dbReference type="PANTHER" id="PTHR30580">
    <property type="entry name" value="PRIMOSOMAL PROTEIN N"/>
    <property type="match status" value="1"/>
</dbReference>
<sequence>MKYYDVILPVPTGGIYTYTSEDEIQNGVRATVPLGRRTLTGIVLRENTAPDESIKYRNISTVHDTNPIFSCEYMDLIMKISEYYCAGAGQVLKGVISEQVYTSEKTTVEIKHFEPKELTLNEAQLSVYNGIYSSLKDGFSTHLVHGVTGSGKTEIFIELAKKVIAEGKQVLYLVPEISLTPQLENRLSARMGFDVLSYHSKKTPKKRKEAFWSFSAGTLPMMLGARSSLFVPAKEIGLIIVDEEHESSYKQDEIPSYQLRDMSVLYGKILKIPVILASATPSLESWANAKSGKYLYHSIPCRPDTDMPEIQIVDMKEEEPIGGILSIPLYDAIYETINRGEQVILLINRKGYSHTLYCRKCGNIINCSNCSVAVTYYKSTNTCKCNYCSQEVRRPKCLHCGSDDITDYGAGTEKVAEVLETAFEKKILRLDTENVKSYKKLSEMLKSFEDGEYPIMAGTQLVAKGLDFGNVTLAGIINIDNMFTLPDFRANERAYQLLLQLAGRAGRADKKGRVVIQTAMPELDLFKRLDCLDTTFYEMEMARRKLFNYPPFYKMCRITLSHTKEEAVKDAAFLVYDTLLRFKNDAEVFYPAQAPIYKIQNRFRYGIIIKSPLNSELSKLIRAAANTLKDNAKTTLRIKIDRDPHFFM</sequence>
<protein>
    <recommendedName>
        <fullName evidence="12">Replication restart protein PriA</fullName>
    </recommendedName>
    <alternativeName>
        <fullName evidence="12">ATP-dependent DNA helicase PriA</fullName>
        <ecNumber evidence="12">5.6.2.4</ecNumber>
    </alternativeName>
    <alternativeName>
        <fullName evidence="12">DNA 3'-5' helicase PriA</fullName>
    </alternativeName>
</protein>
<dbReference type="KEGG" id="dap:Dacet_1190"/>
<feature type="binding site" evidence="12">
    <location>
        <position position="400"/>
    </location>
    <ligand>
        <name>Zn(2+)</name>
        <dbReference type="ChEBI" id="CHEBI:29105"/>
        <label>1</label>
    </ligand>
</feature>
<dbReference type="InterPro" id="IPR040498">
    <property type="entry name" value="PriA_CRR"/>
</dbReference>
<evidence type="ECO:0000313" key="15">
    <source>
        <dbReference type="EMBL" id="ADD67962.1"/>
    </source>
</evidence>
<dbReference type="EC" id="5.6.2.4" evidence="12"/>
<dbReference type="Pfam" id="PF18319">
    <property type="entry name" value="Zn_ribbon_PriA"/>
    <property type="match status" value="1"/>
</dbReference>
<dbReference type="SUPFAM" id="SSF52540">
    <property type="entry name" value="P-loop containing nucleoside triphosphate hydrolases"/>
    <property type="match status" value="2"/>
</dbReference>
<evidence type="ECO:0000256" key="3">
    <source>
        <dbReference type="ARBA" id="ARBA00022723"/>
    </source>
</evidence>
<evidence type="ECO:0000256" key="1">
    <source>
        <dbReference type="ARBA" id="ARBA00022515"/>
    </source>
</evidence>
<dbReference type="Gene3D" id="3.40.1440.60">
    <property type="entry name" value="PriA, 3(prime) DNA-binding domain"/>
    <property type="match status" value="1"/>
</dbReference>
<gene>
    <name evidence="12" type="primary">priA</name>
    <name evidence="15" type="ordered locus">Dacet_1190</name>
</gene>
<evidence type="ECO:0000259" key="13">
    <source>
        <dbReference type="PROSITE" id="PS51192"/>
    </source>
</evidence>
<keyword evidence="7 12" id="KW-0862">Zinc</keyword>
<dbReference type="SMART" id="SM00487">
    <property type="entry name" value="DEXDc"/>
    <property type="match status" value="1"/>
</dbReference>
<keyword evidence="10 12" id="KW-0413">Isomerase</keyword>
<comment type="similarity">
    <text evidence="12">Belongs to the helicase family. PriA subfamily.</text>
</comment>
<dbReference type="eggNOG" id="COG1198">
    <property type="taxonomic scope" value="Bacteria"/>
</dbReference>
<feature type="binding site" evidence="12">
    <location>
        <position position="385"/>
    </location>
    <ligand>
        <name>Zn(2+)</name>
        <dbReference type="ChEBI" id="CHEBI:29105"/>
        <label>2</label>
    </ligand>
</feature>
<keyword evidence="5 12" id="KW-0378">Hydrolase</keyword>
<evidence type="ECO:0000256" key="11">
    <source>
        <dbReference type="ARBA" id="ARBA00048988"/>
    </source>
</evidence>
<comment type="function">
    <text evidence="12">Initiates the restart of stalled replication forks, which reloads the replicative helicase on sites other than the origin of replication. Recognizes and binds to abandoned replication forks and remodels them to uncover a helicase loading site. Promotes assembly of the primosome at these replication forks.</text>
</comment>
<evidence type="ECO:0000256" key="10">
    <source>
        <dbReference type="ARBA" id="ARBA00023235"/>
    </source>
</evidence>
<dbReference type="EMBL" id="CP001968">
    <property type="protein sequence ID" value="ADD67962.1"/>
    <property type="molecule type" value="Genomic_DNA"/>
</dbReference>
<keyword evidence="8 12" id="KW-0067">ATP-binding</keyword>
<feature type="binding site" evidence="12">
    <location>
        <position position="388"/>
    </location>
    <ligand>
        <name>Zn(2+)</name>
        <dbReference type="ChEBI" id="CHEBI:29105"/>
        <label>2</label>
    </ligand>
</feature>
<dbReference type="GO" id="GO:0005524">
    <property type="term" value="F:ATP binding"/>
    <property type="evidence" value="ECO:0007669"/>
    <property type="project" value="UniProtKB-UniRule"/>
</dbReference>
<dbReference type="GO" id="GO:0003677">
    <property type="term" value="F:DNA binding"/>
    <property type="evidence" value="ECO:0007669"/>
    <property type="project" value="UniProtKB-UniRule"/>
</dbReference>
<keyword evidence="1 12" id="KW-0639">Primosome</keyword>
<keyword evidence="9 12" id="KW-0238">DNA-binding</keyword>
<evidence type="ECO:0000256" key="4">
    <source>
        <dbReference type="ARBA" id="ARBA00022741"/>
    </source>
</evidence>
<feature type="binding site" evidence="12">
    <location>
        <position position="397"/>
    </location>
    <ligand>
        <name>Zn(2+)</name>
        <dbReference type="ChEBI" id="CHEBI:29105"/>
        <label>1</label>
    </ligand>
</feature>
<dbReference type="STRING" id="522772.Dacet_1190"/>
<dbReference type="FunFam" id="3.40.50.300:FF:000489">
    <property type="entry name" value="Primosome assembly protein PriA"/>
    <property type="match status" value="1"/>
</dbReference>
<dbReference type="Pfam" id="PF17764">
    <property type="entry name" value="PriA_3primeBD"/>
    <property type="match status" value="1"/>
</dbReference>
<dbReference type="NCBIfam" id="TIGR00595">
    <property type="entry name" value="priA"/>
    <property type="match status" value="1"/>
</dbReference>
<dbReference type="GO" id="GO:0006270">
    <property type="term" value="P:DNA replication initiation"/>
    <property type="evidence" value="ECO:0007669"/>
    <property type="project" value="TreeGrafter"/>
</dbReference>
<comment type="subunit">
    <text evidence="12">Component of the replication restart primosome.</text>
</comment>
<dbReference type="InterPro" id="IPR041236">
    <property type="entry name" value="PriA_C"/>
</dbReference>
<dbReference type="OrthoDB" id="9759544at2"/>
<accession>D4H7G3</accession>
<feature type="domain" description="Helicase C-terminal" evidence="14">
    <location>
        <begin position="387"/>
        <end position="547"/>
    </location>
</feature>
<dbReference type="FunCoup" id="D4H7G3">
    <property type="interactions" value="340"/>
</dbReference>
<dbReference type="InterPro" id="IPR041222">
    <property type="entry name" value="PriA_3primeBD"/>
</dbReference>
<dbReference type="GO" id="GO:1990077">
    <property type="term" value="C:primosome complex"/>
    <property type="evidence" value="ECO:0007669"/>
    <property type="project" value="UniProtKB-UniRule"/>
</dbReference>
<name>D4H7G3_DENA2</name>
<feature type="domain" description="Helicase ATP-binding" evidence="13">
    <location>
        <begin position="133"/>
        <end position="299"/>
    </location>
</feature>
<dbReference type="GO" id="GO:0006302">
    <property type="term" value="P:double-strand break repair"/>
    <property type="evidence" value="ECO:0007669"/>
    <property type="project" value="InterPro"/>
</dbReference>
<dbReference type="Pfam" id="PF00271">
    <property type="entry name" value="Helicase_C"/>
    <property type="match status" value="1"/>
</dbReference>
<feature type="binding site" evidence="12">
    <location>
        <position position="367"/>
    </location>
    <ligand>
        <name>Zn(2+)</name>
        <dbReference type="ChEBI" id="CHEBI:29105"/>
        <label>2</label>
    </ligand>
</feature>
<comment type="cofactor">
    <cofactor evidence="12">
        <name>Zn(2+)</name>
        <dbReference type="ChEBI" id="CHEBI:29105"/>
    </cofactor>
    <text evidence="12">Binds 2 zinc ions per subunit.</text>
</comment>
<keyword evidence="16" id="KW-1185">Reference proteome</keyword>
<dbReference type="Proteomes" id="UP000002012">
    <property type="component" value="Chromosome"/>
</dbReference>
<dbReference type="SMART" id="SM00490">
    <property type="entry name" value="HELICc"/>
    <property type="match status" value="1"/>
</dbReference>
<dbReference type="InParanoid" id="D4H7G3"/>
<dbReference type="InterPro" id="IPR014001">
    <property type="entry name" value="Helicase_ATP-bd"/>
</dbReference>
<dbReference type="GO" id="GO:0006269">
    <property type="term" value="P:DNA replication, synthesis of primer"/>
    <property type="evidence" value="ECO:0007669"/>
    <property type="project" value="UniProtKB-KW"/>
</dbReference>
<dbReference type="PROSITE" id="PS51192">
    <property type="entry name" value="HELICASE_ATP_BIND_1"/>
    <property type="match status" value="1"/>
</dbReference>
<dbReference type="InterPro" id="IPR006935">
    <property type="entry name" value="Helicase/UvrB_N"/>
</dbReference>
<reference evidence="15 16" key="1">
    <citation type="journal article" date="2010" name="Stand. Genomic Sci.">
        <title>Complete genome sequence of Denitrovibrio acetiphilus type strain (N2460).</title>
        <authorList>
            <person name="Kiss H."/>
            <person name="Lang E."/>
            <person name="Lapidus A."/>
            <person name="Copeland A."/>
            <person name="Nolan M."/>
            <person name="Glavina Del Rio T."/>
            <person name="Chen F."/>
            <person name="Lucas S."/>
            <person name="Tice H."/>
            <person name="Cheng J.F."/>
            <person name="Han C."/>
            <person name="Goodwin L."/>
            <person name="Pitluck S."/>
            <person name="Liolios K."/>
            <person name="Pati A."/>
            <person name="Ivanova N."/>
            <person name="Mavromatis K."/>
            <person name="Chen A."/>
            <person name="Palaniappan K."/>
            <person name="Land M."/>
            <person name="Hauser L."/>
            <person name="Chang Y.J."/>
            <person name="Jeffries C.D."/>
            <person name="Detter J.C."/>
            <person name="Brettin T."/>
            <person name="Spring S."/>
            <person name="Rohde M."/>
            <person name="Goker M."/>
            <person name="Woyke T."/>
            <person name="Bristow J."/>
            <person name="Eisen J.A."/>
            <person name="Markowitz V."/>
            <person name="Hugenholtz P."/>
            <person name="Kyrpides N.C."/>
            <person name="Klenk H.P."/>
        </authorList>
    </citation>
    <scope>NUCLEOTIDE SEQUENCE [LARGE SCALE GENOMIC DNA]</scope>
    <source>
        <strain evidence="16">DSM 12809 / NBRC 114555 / N2460</strain>
    </source>
</reference>
<evidence type="ECO:0000256" key="2">
    <source>
        <dbReference type="ARBA" id="ARBA00022705"/>
    </source>
</evidence>
<dbReference type="Gene3D" id="3.40.50.300">
    <property type="entry name" value="P-loop containing nucleotide triphosphate hydrolases"/>
    <property type="match status" value="2"/>
</dbReference>
<keyword evidence="4 12" id="KW-0547">Nucleotide-binding</keyword>
<evidence type="ECO:0000256" key="5">
    <source>
        <dbReference type="ARBA" id="ARBA00022801"/>
    </source>
</evidence>
<dbReference type="GO" id="GO:0043138">
    <property type="term" value="F:3'-5' DNA helicase activity"/>
    <property type="evidence" value="ECO:0007669"/>
    <property type="project" value="UniProtKB-EC"/>
</dbReference>
<comment type="catalytic activity">
    <reaction evidence="11 12">
        <text>ATP + H2O = ADP + phosphate + H(+)</text>
        <dbReference type="Rhea" id="RHEA:13065"/>
        <dbReference type="ChEBI" id="CHEBI:15377"/>
        <dbReference type="ChEBI" id="CHEBI:15378"/>
        <dbReference type="ChEBI" id="CHEBI:30616"/>
        <dbReference type="ChEBI" id="CHEBI:43474"/>
        <dbReference type="ChEBI" id="CHEBI:456216"/>
        <dbReference type="EC" id="5.6.2.4"/>
    </reaction>
</comment>
<proteinExistence type="inferred from homology"/>
<dbReference type="HOGENOM" id="CLU_013353_4_1_0"/>
<feature type="binding site" evidence="12">
    <location>
        <position position="358"/>
    </location>
    <ligand>
        <name>Zn(2+)</name>
        <dbReference type="ChEBI" id="CHEBI:29105"/>
        <label>1</label>
    </ligand>
</feature>
<dbReference type="InterPro" id="IPR005259">
    <property type="entry name" value="PriA"/>
</dbReference>
<keyword evidence="6 12" id="KW-0347">Helicase</keyword>
<comment type="catalytic activity">
    <reaction evidence="12">
        <text>Couples ATP hydrolysis with the unwinding of duplex DNA by translocating in the 3'-5' direction.</text>
        <dbReference type="EC" id="5.6.2.4"/>
    </reaction>
</comment>
<dbReference type="RefSeq" id="WP_013010484.1">
    <property type="nucleotide sequence ID" value="NC_013943.1"/>
</dbReference>
<dbReference type="PaxDb" id="522772-Dacet_1190"/>
<dbReference type="HAMAP" id="MF_00983">
    <property type="entry name" value="PriA"/>
    <property type="match status" value="1"/>
</dbReference>
<keyword evidence="2 12" id="KW-0235">DNA replication</keyword>
<dbReference type="AlphaFoldDB" id="D4H7G3"/>
<feature type="binding site" evidence="12">
    <location>
        <position position="361"/>
    </location>
    <ligand>
        <name>Zn(2+)</name>
        <dbReference type="ChEBI" id="CHEBI:29105"/>
        <label>1</label>
    </ligand>
</feature>
<keyword evidence="3 12" id="KW-0479">Metal-binding</keyword>
<dbReference type="Pfam" id="PF04851">
    <property type="entry name" value="ResIII"/>
    <property type="match status" value="1"/>
</dbReference>
<organism evidence="15 16">
    <name type="scientific">Denitrovibrio acetiphilus (strain DSM 12809 / NBRC 114555 / N2460)</name>
    <dbReference type="NCBI Taxonomy" id="522772"/>
    <lineage>
        <taxon>Bacteria</taxon>
        <taxon>Pseudomonadati</taxon>
        <taxon>Deferribacterota</taxon>
        <taxon>Deferribacteres</taxon>
        <taxon>Deferribacterales</taxon>
        <taxon>Geovibrionaceae</taxon>
        <taxon>Denitrovibrio</taxon>
    </lineage>
</organism>
<dbReference type="InterPro" id="IPR027417">
    <property type="entry name" value="P-loop_NTPase"/>
</dbReference>
<dbReference type="GO" id="GO:0008270">
    <property type="term" value="F:zinc ion binding"/>
    <property type="evidence" value="ECO:0007669"/>
    <property type="project" value="UniProtKB-UniRule"/>
</dbReference>
<dbReference type="InterPro" id="IPR001650">
    <property type="entry name" value="Helicase_C-like"/>
</dbReference>
<evidence type="ECO:0000259" key="14">
    <source>
        <dbReference type="PROSITE" id="PS51194"/>
    </source>
</evidence>
<evidence type="ECO:0000256" key="7">
    <source>
        <dbReference type="ARBA" id="ARBA00022833"/>
    </source>
</evidence>
<evidence type="ECO:0000313" key="16">
    <source>
        <dbReference type="Proteomes" id="UP000002012"/>
    </source>
</evidence>
<dbReference type="PANTHER" id="PTHR30580:SF0">
    <property type="entry name" value="PRIMOSOMAL PROTEIN N"/>
    <property type="match status" value="1"/>
</dbReference>
<feature type="binding site" evidence="12">
    <location>
        <position position="370"/>
    </location>
    <ligand>
        <name>Zn(2+)</name>
        <dbReference type="ChEBI" id="CHEBI:29105"/>
        <label>2</label>
    </ligand>
</feature>
<dbReference type="CDD" id="cd17929">
    <property type="entry name" value="DEXHc_priA"/>
    <property type="match status" value="1"/>
</dbReference>
<evidence type="ECO:0000256" key="9">
    <source>
        <dbReference type="ARBA" id="ARBA00023125"/>
    </source>
</evidence>
<dbReference type="CDD" id="cd18804">
    <property type="entry name" value="SF2_C_priA"/>
    <property type="match status" value="1"/>
</dbReference>
<evidence type="ECO:0000256" key="12">
    <source>
        <dbReference type="HAMAP-Rule" id="MF_00983"/>
    </source>
</evidence>